<dbReference type="GO" id="GO:0005829">
    <property type="term" value="C:cytosol"/>
    <property type="evidence" value="ECO:0007669"/>
    <property type="project" value="TreeGrafter"/>
</dbReference>
<dbReference type="GO" id="GO:0006281">
    <property type="term" value="P:DNA repair"/>
    <property type="evidence" value="ECO:0007669"/>
    <property type="project" value="UniProtKB-KW"/>
</dbReference>
<feature type="binding site" evidence="11">
    <location>
        <begin position="83"/>
        <end position="84"/>
    </location>
    <ligand>
        <name>NAD(+)</name>
        <dbReference type="ChEBI" id="CHEBI:57540"/>
    </ligand>
</feature>
<dbReference type="SUPFAM" id="SSF47781">
    <property type="entry name" value="RuvA domain 2-like"/>
    <property type="match status" value="1"/>
</dbReference>
<dbReference type="SMART" id="SM00292">
    <property type="entry name" value="BRCT"/>
    <property type="match status" value="1"/>
</dbReference>
<dbReference type="InterPro" id="IPR004150">
    <property type="entry name" value="NAD_DNA_ligase_OB"/>
</dbReference>
<feature type="active site" description="N6-AMP-lysine intermediate" evidence="11">
    <location>
        <position position="116"/>
    </location>
</feature>
<dbReference type="Gene3D" id="1.10.287.610">
    <property type="entry name" value="Helix hairpin bin"/>
    <property type="match status" value="1"/>
</dbReference>
<dbReference type="InterPro" id="IPR013840">
    <property type="entry name" value="DNAligase_N"/>
</dbReference>
<dbReference type="Pfam" id="PF01653">
    <property type="entry name" value="DNA_ligase_aden"/>
    <property type="match status" value="1"/>
</dbReference>
<dbReference type="HAMAP" id="MF_01588">
    <property type="entry name" value="DNA_ligase_A"/>
    <property type="match status" value="1"/>
</dbReference>
<evidence type="ECO:0000256" key="3">
    <source>
        <dbReference type="ARBA" id="ARBA00022705"/>
    </source>
</evidence>
<dbReference type="Gene3D" id="2.40.50.140">
    <property type="entry name" value="Nucleic acid-binding proteins"/>
    <property type="match status" value="1"/>
</dbReference>
<dbReference type="Proteomes" id="UP000711407">
    <property type="component" value="Unassembled WGS sequence"/>
</dbReference>
<keyword evidence="5 11" id="KW-0227">DNA damage</keyword>
<dbReference type="Gene3D" id="6.20.10.30">
    <property type="match status" value="1"/>
</dbReference>
<dbReference type="FunFam" id="3.30.470.30:FF:000001">
    <property type="entry name" value="DNA ligase"/>
    <property type="match status" value="1"/>
</dbReference>
<feature type="binding site" evidence="11">
    <location>
        <position position="289"/>
    </location>
    <ligand>
        <name>NAD(+)</name>
        <dbReference type="ChEBI" id="CHEBI:57540"/>
    </ligand>
</feature>
<dbReference type="Gene3D" id="3.40.50.10190">
    <property type="entry name" value="BRCT domain"/>
    <property type="match status" value="1"/>
</dbReference>
<evidence type="ECO:0000256" key="1">
    <source>
        <dbReference type="ARBA" id="ARBA00004067"/>
    </source>
</evidence>
<dbReference type="PIRSF" id="PIRSF001604">
    <property type="entry name" value="LigA"/>
    <property type="match status" value="1"/>
</dbReference>
<comment type="function">
    <text evidence="1 11">DNA ligase that catalyzes the formation of phosphodiester linkages between 5'-phosphoryl and 3'-hydroxyl groups in double-stranded DNA using NAD as a coenzyme and as the energy source for the reaction. It is essential for DNA replication and repair of damaged DNA.</text>
</comment>
<dbReference type="SUPFAM" id="SSF56091">
    <property type="entry name" value="DNA ligase/mRNA capping enzyme, catalytic domain"/>
    <property type="match status" value="1"/>
</dbReference>
<keyword evidence="8 11" id="KW-0520">NAD</keyword>
<keyword evidence="4 11" id="KW-0479">Metal-binding</keyword>
<dbReference type="SMART" id="SM00532">
    <property type="entry name" value="LIGANc"/>
    <property type="match status" value="1"/>
</dbReference>
<evidence type="ECO:0000256" key="9">
    <source>
        <dbReference type="ARBA" id="ARBA00023204"/>
    </source>
</evidence>
<dbReference type="Pfam" id="PF12826">
    <property type="entry name" value="HHH_2"/>
    <property type="match status" value="1"/>
</dbReference>
<dbReference type="InterPro" id="IPR010994">
    <property type="entry name" value="RuvA_2-like"/>
</dbReference>
<comment type="caution">
    <text evidence="12">The sequence shown here is derived from an EMBL/GenBank/DDBJ whole genome shotgun (WGS) entry which is preliminary data.</text>
</comment>
<comment type="cofactor">
    <cofactor evidence="11">
        <name>Mg(2+)</name>
        <dbReference type="ChEBI" id="CHEBI:18420"/>
    </cofactor>
    <cofactor evidence="11">
        <name>Mn(2+)</name>
        <dbReference type="ChEBI" id="CHEBI:29035"/>
    </cofactor>
</comment>
<dbReference type="EMBL" id="DYXT01000034">
    <property type="protein sequence ID" value="HJE39449.1"/>
    <property type="molecule type" value="Genomic_DNA"/>
</dbReference>
<dbReference type="PANTHER" id="PTHR23389">
    <property type="entry name" value="CHROMOSOME TRANSMISSION FIDELITY FACTOR 18"/>
    <property type="match status" value="1"/>
</dbReference>
<dbReference type="Gene3D" id="3.30.470.30">
    <property type="entry name" value="DNA ligase/mRNA capping enzyme"/>
    <property type="match status" value="1"/>
</dbReference>
<dbReference type="EC" id="6.5.1.2" evidence="11"/>
<evidence type="ECO:0000256" key="8">
    <source>
        <dbReference type="ARBA" id="ARBA00023027"/>
    </source>
</evidence>
<reference evidence="12" key="2">
    <citation type="submission" date="2021-09" db="EMBL/GenBank/DDBJ databases">
        <authorList>
            <person name="Gilroy R."/>
        </authorList>
    </citation>
    <scope>NUCLEOTIDE SEQUENCE</scope>
    <source>
        <strain evidence="12">4100</strain>
    </source>
</reference>
<dbReference type="InterPro" id="IPR001679">
    <property type="entry name" value="DNA_ligase"/>
</dbReference>
<evidence type="ECO:0000256" key="7">
    <source>
        <dbReference type="ARBA" id="ARBA00022842"/>
    </source>
</evidence>
<feature type="binding site" evidence="11">
    <location>
        <position position="410"/>
    </location>
    <ligand>
        <name>Zn(2+)</name>
        <dbReference type="ChEBI" id="CHEBI:29105"/>
    </ligand>
</feature>
<feature type="binding site" evidence="11">
    <location>
        <begin position="34"/>
        <end position="38"/>
    </location>
    <ligand>
        <name>NAD(+)</name>
        <dbReference type="ChEBI" id="CHEBI:57540"/>
    </ligand>
</feature>
<dbReference type="InterPro" id="IPR012340">
    <property type="entry name" value="NA-bd_OB-fold"/>
</dbReference>
<feature type="binding site" evidence="11">
    <location>
        <position position="137"/>
    </location>
    <ligand>
        <name>NAD(+)</name>
        <dbReference type="ChEBI" id="CHEBI:57540"/>
    </ligand>
</feature>
<evidence type="ECO:0000313" key="13">
    <source>
        <dbReference type="Proteomes" id="UP000711407"/>
    </source>
</evidence>
<dbReference type="InterPro" id="IPR001357">
    <property type="entry name" value="BRCT_dom"/>
</dbReference>
<dbReference type="SUPFAM" id="SSF50249">
    <property type="entry name" value="Nucleic acid-binding proteins"/>
    <property type="match status" value="1"/>
</dbReference>
<dbReference type="NCBIfam" id="NF005932">
    <property type="entry name" value="PRK07956.1"/>
    <property type="match status" value="1"/>
</dbReference>
<feature type="binding site" evidence="11">
    <location>
        <position position="431"/>
    </location>
    <ligand>
        <name>Zn(2+)</name>
        <dbReference type="ChEBI" id="CHEBI:29105"/>
    </ligand>
</feature>
<dbReference type="Pfam" id="PF00533">
    <property type="entry name" value="BRCT"/>
    <property type="match status" value="1"/>
</dbReference>
<dbReference type="PROSITE" id="PS50172">
    <property type="entry name" value="BRCT"/>
    <property type="match status" value="1"/>
</dbReference>
<dbReference type="GO" id="GO:0006260">
    <property type="term" value="P:DNA replication"/>
    <property type="evidence" value="ECO:0007669"/>
    <property type="project" value="UniProtKB-KW"/>
</dbReference>
<comment type="catalytic activity">
    <reaction evidence="10 11">
        <text>NAD(+) + (deoxyribonucleotide)n-3'-hydroxyl + 5'-phospho-(deoxyribonucleotide)m = (deoxyribonucleotide)n+m + AMP + beta-nicotinamide D-nucleotide.</text>
        <dbReference type="EC" id="6.5.1.2"/>
    </reaction>
</comment>
<evidence type="ECO:0000256" key="5">
    <source>
        <dbReference type="ARBA" id="ARBA00022763"/>
    </source>
</evidence>
<keyword evidence="2 11" id="KW-0436">Ligase</keyword>
<dbReference type="InterPro" id="IPR004149">
    <property type="entry name" value="Znf_DNAligase_C4"/>
</dbReference>
<dbReference type="GO" id="GO:0046872">
    <property type="term" value="F:metal ion binding"/>
    <property type="evidence" value="ECO:0007669"/>
    <property type="project" value="UniProtKB-KW"/>
</dbReference>
<comment type="similarity">
    <text evidence="11">Belongs to the NAD-dependent DNA ligase family. LigA subfamily.</text>
</comment>
<evidence type="ECO:0000256" key="6">
    <source>
        <dbReference type="ARBA" id="ARBA00022833"/>
    </source>
</evidence>
<organism evidence="12 13">
    <name type="scientific">Candidatus Amulumruptor caecigallinarius</name>
    <dbReference type="NCBI Taxonomy" id="2109911"/>
    <lineage>
        <taxon>Bacteria</taxon>
        <taxon>Pseudomonadati</taxon>
        <taxon>Bacteroidota</taxon>
        <taxon>Bacteroidia</taxon>
        <taxon>Bacteroidales</taxon>
        <taxon>Muribaculaceae</taxon>
        <taxon>Candidatus Amulumruptor</taxon>
    </lineage>
</organism>
<dbReference type="Pfam" id="PF14520">
    <property type="entry name" value="HHH_5"/>
    <property type="match status" value="1"/>
</dbReference>
<feature type="binding site" evidence="11">
    <location>
        <position position="174"/>
    </location>
    <ligand>
        <name>NAD(+)</name>
        <dbReference type="ChEBI" id="CHEBI:57540"/>
    </ligand>
</feature>
<keyword evidence="9 11" id="KW-0234">DNA repair</keyword>
<dbReference type="AlphaFoldDB" id="A0A4Q0U7L7"/>
<dbReference type="GO" id="GO:0003911">
    <property type="term" value="F:DNA ligase (NAD+) activity"/>
    <property type="evidence" value="ECO:0007669"/>
    <property type="project" value="UniProtKB-UniRule"/>
</dbReference>
<keyword evidence="11" id="KW-0464">Manganese</keyword>
<dbReference type="GO" id="GO:0003677">
    <property type="term" value="F:DNA binding"/>
    <property type="evidence" value="ECO:0007669"/>
    <property type="project" value="InterPro"/>
</dbReference>
<protein>
    <recommendedName>
        <fullName evidence="11">DNA ligase</fullName>
        <ecNumber evidence="11">6.5.1.2</ecNumber>
    </recommendedName>
    <alternativeName>
        <fullName evidence="11">Polydeoxyribonucleotide synthase [NAD(+)]</fullName>
    </alternativeName>
</protein>
<evidence type="ECO:0000313" key="12">
    <source>
        <dbReference type="EMBL" id="HJE39449.1"/>
    </source>
</evidence>
<feature type="binding site" evidence="11">
    <location>
        <position position="313"/>
    </location>
    <ligand>
        <name>NAD(+)</name>
        <dbReference type="ChEBI" id="CHEBI:57540"/>
    </ligand>
</feature>
<feature type="binding site" evidence="11">
    <location>
        <position position="407"/>
    </location>
    <ligand>
        <name>Zn(2+)</name>
        <dbReference type="ChEBI" id="CHEBI:29105"/>
    </ligand>
</feature>
<feature type="binding site" evidence="11">
    <location>
        <position position="425"/>
    </location>
    <ligand>
        <name>Zn(2+)</name>
        <dbReference type="ChEBI" id="CHEBI:29105"/>
    </ligand>
</feature>
<dbReference type="InterPro" id="IPR036420">
    <property type="entry name" value="BRCT_dom_sf"/>
</dbReference>
<dbReference type="NCBIfam" id="TIGR00575">
    <property type="entry name" value="dnlj"/>
    <property type="match status" value="1"/>
</dbReference>
<feature type="binding site" evidence="11">
    <location>
        <position position="114"/>
    </location>
    <ligand>
        <name>NAD(+)</name>
        <dbReference type="ChEBI" id="CHEBI:57540"/>
    </ligand>
</feature>
<keyword evidence="6 11" id="KW-0862">Zinc</keyword>
<reference evidence="12" key="1">
    <citation type="journal article" date="2021" name="PeerJ">
        <title>Extensive microbial diversity within the chicken gut microbiome revealed by metagenomics and culture.</title>
        <authorList>
            <person name="Gilroy R."/>
            <person name="Ravi A."/>
            <person name="Getino M."/>
            <person name="Pursley I."/>
            <person name="Horton D.L."/>
            <person name="Alikhan N.F."/>
            <person name="Baker D."/>
            <person name="Gharbi K."/>
            <person name="Hall N."/>
            <person name="Watson M."/>
            <person name="Adriaenssens E.M."/>
            <person name="Foster-Nyarko E."/>
            <person name="Jarju S."/>
            <person name="Secka A."/>
            <person name="Antonio M."/>
            <person name="Oren A."/>
            <person name="Chaudhuri R.R."/>
            <person name="La Ragione R."/>
            <person name="Hildebrand F."/>
            <person name="Pallen M.J."/>
        </authorList>
    </citation>
    <scope>NUCLEOTIDE SEQUENCE</scope>
    <source>
        <strain evidence="12">4100</strain>
    </source>
</reference>
<gene>
    <name evidence="11 12" type="primary">ligA</name>
    <name evidence="12" type="ORF">K8V47_06815</name>
</gene>
<dbReference type="SUPFAM" id="SSF52113">
    <property type="entry name" value="BRCT domain"/>
    <property type="match status" value="1"/>
</dbReference>
<keyword evidence="3 11" id="KW-0235">DNA replication</keyword>
<dbReference type="InterPro" id="IPR041663">
    <property type="entry name" value="DisA/LigA_HHH"/>
</dbReference>
<evidence type="ECO:0000256" key="2">
    <source>
        <dbReference type="ARBA" id="ARBA00022598"/>
    </source>
</evidence>
<evidence type="ECO:0000256" key="10">
    <source>
        <dbReference type="ARBA" id="ARBA00034005"/>
    </source>
</evidence>
<dbReference type="PANTHER" id="PTHR23389:SF9">
    <property type="entry name" value="DNA LIGASE"/>
    <property type="match status" value="1"/>
</dbReference>
<dbReference type="InterPro" id="IPR003583">
    <property type="entry name" value="Hlx-hairpin-Hlx_DNA-bd_motif"/>
</dbReference>
<dbReference type="SMART" id="SM00278">
    <property type="entry name" value="HhH1"/>
    <property type="match status" value="3"/>
</dbReference>
<evidence type="ECO:0000256" key="11">
    <source>
        <dbReference type="HAMAP-Rule" id="MF_01588"/>
    </source>
</evidence>
<evidence type="ECO:0000256" key="4">
    <source>
        <dbReference type="ARBA" id="ARBA00022723"/>
    </source>
</evidence>
<keyword evidence="7 11" id="KW-0460">Magnesium</keyword>
<dbReference type="InterPro" id="IPR013839">
    <property type="entry name" value="DNAligase_adenylation"/>
</dbReference>
<dbReference type="Pfam" id="PF03119">
    <property type="entry name" value="DNA_ligase_ZBD"/>
    <property type="match status" value="1"/>
</dbReference>
<name>A0A4Q0U7L7_9BACT</name>
<dbReference type="Gene3D" id="1.10.150.20">
    <property type="entry name" value="5' to 3' exonuclease, C-terminal subdomain"/>
    <property type="match status" value="2"/>
</dbReference>
<proteinExistence type="inferred from homology"/>
<sequence length="670" mass="75583">MTPEEALARISSLRSELNEHNHNYYVLNSPTISDYDFDQRLKELEKLEQEYPQFDDPNSPTRRVGSDITKGFSQAAHIYPMLSLSNTYTPEEVDDFVNRAQKDLNGEKVTIVGEMKYDGTSISLIYEDGRLVRAVTRGDGEKGDVVTDNVRTIRSIPLELRGSGWPRRFEIRGEILLPWKEFDRLNAEREFNEEPLFANPRNAAAGTLKLQNSAEVARRGLDAYFYYILSEDLPYDNHYDNIMAARQWGFKVSDIMQPLETTAEVDEFIRHWDTARKELPVATDGLVFKVNSLRQQLNLGYRAKSPRWAIAYKFQAERALTQLRFVSFEVGRMGIVTPVANLDPVLLSGTIVKRASLHNEDIIRTLDIHEHDMLYVEKGGEIIPKITGVDHDGRKPTAMPIQFVTHCPSCGTPLIREEGEAAWICPNRWGCQPQLMGRVEHFAGRRMMDIDGIGEETVEMLFRAGLVRVPADLYDLTAEQLMELEHTGRRSAQRMIDGIKATVDVPFERVVYALSIPFCGETVSKRLAKSVKDIDTLMSLTTDQLTAIEDVGPRIANSIVDYFSQPANRDNVERLRKAGLQMALTVQEGLSSGNQLAGKTIVISGTFNRHSRDEYKDMIERHGGKSSGSVSKKTSFILAGDNMGPAKLEKARSLGVQVLNEDEFLNMIAD</sequence>
<dbReference type="CDD" id="cd00114">
    <property type="entry name" value="LIGANc"/>
    <property type="match status" value="1"/>
</dbReference>
<dbReference type="Pfam" id="PF03120">
    <property type="entry name" value="OB_DNA_ligase"/>
    <property type="match status" value="1"/>
</dbReference>
<accession>A0A4Q0U7L7</accession>